<evidence type="ECO:0000313" key="4">
    <source>
        <dbReference type="Proteomes" id="UP000181936"/>
    </source>
</evidence>
<keyword evidence="2" id="KW-1133">Transmembrane helix</keyword>
<evidence type="ECO:0000313" key="3">
    <source>
        <dbReference type="EMBL" id="APH03875.1"/>
    </source>
</evidence>
<reference evidence="3 4" key="1">
    <citation type="journal article" date="2016" name="Sci. Rep.">
        <title>Complete genome sequence and transcriptomic analysis of a novel marine strain Bacillus weihaiensis reveals the mechanism of brown algae degradation.</title>
        <authorList>
            <person name="Zhu Y."/>
            <person name="Chen P."/>
            <person name="Bao Y."/>
            <person name="Men Y."/>
            <person name="Zeng Y."/>
            <person name="Yang J."/>
            <person name="Sun J."/>
            <person name="Sun Y."/>
        </authorList>
    </citation>
    <scope>NUCLEOTIDE SEQUENCE [LARGE SCALE GENOMIC DNA]</scope>
    <source>
        <strain evidence="3 4">Alg07</strain>
    </source>
</reference>
<gene>
    <name evidence="3" type="ORF">A9C19_03360</name>
</gene>
<name>A0A1L3MNF5_9BACI</name>
<dbReference type="KEGG" id="bwh:A9C19_03360"/>
<dbReference type="Proteomes" id="UP000181936">
    <property type="component" value="Chromosome"/>
</dbReference>
<keyword evidence="2" id="KW-0472">Membrane</keyword>
<accession>A0A1L3MNF5</accession>
<dbReference type="AlphaFoldDB" id="A0A1L3MNF5"/>
<organism evidence="3 4">
    <name type="scientific">Bacillus weihaiensis</name>
    <dbReference type="NCBI Taxonomy" id="1547283"/>
    <lineage>
        <taxon>Bacteria</taxon>
        <taxon>Bacillati</taxon>
        <taxon>Bacillota</taxon>
        <taxon>Bacilli</taxon>
        <taxon>Bacillales</taxon>
        <taxon>Bacillaceae</taxon>
        <taxon>Bacillus</taxon>
    </lineage>
</organism>
<evidence type="ECO:0000256" key="1">
    <source>
        <dbReference type="SAM" id="MobiDB-lite"/>
    </source>
</evidence>
<proteinExistence type="predicted"/>
<dbReference type="STRING" id="1547283.A9C19_03360"/>
<keyword evidence="2" id="KW-0812">Transmembrane</keyword>
<protein>
    <submittedName>
        <fullName evidence="3">Uncharacterized protein</fullName>
    </submittedName>
</protein>
<evidence type="ECO:0000256" key="2">
    <source>
        <dbReference type="SAM" id="Phobius"/>
    </source>
</evidence>
<dbReference type="EMBL" id="CP016020">
    <property type="protein sequence ID" value="APH03875.1"/>
    <property type="molecule type" value="Genomic_DNA"/>
</dbReference>
<feature type="transmembrane region" description="Helical" evidence="2">
    <location>
        <begin position="21"/>
        <end position="43"/>
    </location>
</feature>
<dbReference type="RefSeq" id="WP_072578669.1">
    <property type="nucleotide sequence ID" value="NZ_CP016020.1"/>
</dbReference>
<keyword evidence="4" id="KW-1185">Reference proteome</keyword>
<feature type="region of interest" description="Disordered" evidence="1">
    <location>
        <begin position="50"/>
        <end position="69"/>
    </location>
</feature>
<sequence length="69" mass="8107">MEHFIQIMGLFLYFPEDKKEYIPAAITMLVFFVAAVFVFMFIVKQSKKEATEVEKQMKVKTGDKHKSNE</sequence>